<dbReference type="PANTHER" id="PTHR43102:SF2">
    <property type="entry name" value="GAF DOMAIN-CONTAINING PROTEIN"/>
    <property type="match status" value="1"/>
</dbReference>
<dbReference type="EMBL" id="VLLI01000001">
    <property type="protein sequence ID" value="TWJ04563.1"/>
    <property type="molecule type" value="Genomic_DNA"/>
</dbReference>
<feature type="domain" description="GAF" evidence="4">
    <location>
        <begin position="25"/>
        <end position="149"/>
    </location>
</feature>
<proteinExistence type="predicted"/>
<dbReference type="NCBIfam" id="TIGR00229">
    <property type="entry name" value="sensory_box"/>
    <property type="match status" value="1"/>
</dbReference>
<accession>A0A562UFP1</accession>
<dbReference type="InterPro" id="IPR029016">
    <property type="entry name" value="GAF-like_dom_sf"/>
</dbReference>
<dbReference type="EC" id="2.7.13.3" evidence="2"/>
<dbReference type="SUPFAM" id="SSF55781">
    <property type="entry name" value="GAF domain-like"/>
    <property type="match status" value="1"/>
</dbReference>
<evidence type="ECO:0000259" key="4">
    <source>
        <dbReference type="Pfam" id="PF01590"/>
    </source>
</evidence>
<name>A0A562UFP1_9SPHI</name>
<evidence type="ECO:0000256" key="1">
    <source>
        <dbReference type="ARBA" id="ARBA00000085"/>
    </source>
</evidence>
<reference evidence="5 6" key="1">
    <citation type="submission" date="2019-07" db="EMBL/GenBank/DDBJ databases">
        <title>Genomic Encyclopedia of Archaeal and Bacterial Type Strains, Phase II (KMG-II): from individual species to whole genera.</title>
        <authorList>
            <person name="Goeker M."/>
        </authorList>
    </citation>
    <scope>NUCLEOTIDE SEQUENCE [LARGE SCALE GENOMIC DNA]</scope>
    <source>
        <strain evidence="5 6">ATCC BAA-1854</strain>
    </source>
</reference>
<keyword evidence="6" id="KW-1185">Reference proteome</keyword>
<dbReference type="OrthoDB" id="741455at2"/>
<evidence type="ECO:0000256" key="3">
    <source>
        <dbReference type="SAM" id="Coils"/>
    </source>
</evidence>
<evidence type="ECO:0000313" key="6">
    <source>
        <dbReference type="Proteomes" id="UP000317010"/>
    </source>
</evidence>
<dbReference type="Pfam" id="PF01590">
    <property type="entry name" value="GAF"/>
    <property type="match status" value="1"/>
</dbReference>
<evidence type="ECO:0000313" key="5">
    <source>
        <dbReference type="EMBL" id="TWJ04563.1"/>
    </source>
</evidence>
<dbReference type="InterPro" id="IPR000014">
    <property type="entry name" value="PAS"/>
</dbReference>
<evidence type="ECO:0000256" key="2">
    <source>
        <dbReference type="ARBA" id="ARBA00012438"/>
    </source>
</evidence>
<feature type="coiled-coil region" evidence="3">
    <location>
        <begin position="150"/>
        <end position="180"/>
    </location>
</feature>
<dbReference type="Gene3D" id="3.30.450.20">
    <property type="entry name" value="PAS domain"/>
    <property type="match status" value="1"/>
</dbReference>
<dbReference type="Proteomes" id="UP000317010">
    <property type="component" value="Unassembled WGS sequence"/>
</dbReference>
<comment type="catalytic activity">
    <reaction evidence="1">
        <text>ATP + protein L-histidine = ADP + protein N-phospho-L-histidine.</text>
        <dbReference type="EC" id="2.7.13.3"/>
    </reaction>
</comment>
<dbReference type="SUPFAM" id="SSF55785">
    <property type="entry name" value="PYP-like sensor domain (PAS domain)"/>
    <property type="match status" value="1"/>
</dbReference>
<comment type="caution">
    <text evidence="5">The sequence shown here is derived from an EMBL/GenBank/DDBJ whole genome shotgun (WGS) entry which is preliminary data.</text>
</comment>
<dbReference type="RefSeq" id="WP_144908879.1">
    <property type="nucleotide sequence ID" value="NZ_VLLI01000001.1"/>
</dbReference>
<sequence length="381" mass="43247">MIEDLEQRAIEHFLHFGLEDDKELLEIVELAAAVANVPYAVITFSDNETVYLKVRKGVTITSSPRHLSFCTHIVNRDEVIVVKDTLKDKRFYDHPKVTGGPALRFFAGMPILAPNGTKVGSLIVLDTKPHTLDAHQELVLKILGNQVMKIIEVRAGAKLLKKKNEELEEQKKLNIHANIRLRSFFESSTNFQVLLNRNAEVIDFNKTAFNFIKAVHKTEMKNGDQFIKYLHPEFIATFIDKYNLTLQGVKSTVEGSTDYAEMGIIWWEATFEAARDTNNEIIGASYIIRNVTERKLKEQKIIAQNNSLIKIAHIQTHQFRAPLTTIMGLMSLIKEENYEAPSEYIDLLEQAVDALDVQVRHIVSDIDNMVIPNYAGGSNKD</sequence>
<dbReference type="GO" id="GO:0000155">
    <property type="term" value="F:phosphorelay sensor kinase activity"/>
    <property type="evidence" value="ECO:0007669"/>
    <property type="project" value="InterPro"/>
</dbReference>
<dbReference type="InterPro" id="IPR003018">
    <property type="entry name" value="GAF"/>
</dbReference>
<gene>
    <name evidence="5" type="ORF">JN11_00275</name>
</gene>
<dbReference type="Gene3D" id="3.30.450.40">
    <property type="match status" value="1"/>
</dbReference>
<dbReference type="AlphaFoldDB" id="A0A562UFP1"/>
<dbReference type="CDD" id="cd00082">
    <property type="entry name" value="HisKA"/>
    <property type="match status" value="1"/>
</dbReference>
<organism evidence="5 6">
    <name type="scientific">Mucilaginibacter frigoritolerans</name>
    <dbReference type="NCBI Taxonomy" id="652788"/>
    <lineage>
        <taxon>Bacteria</taxon>
        <taxon>Pseudomonadati</taxon>
        <taxon>Bacteroidota</taxon>
        <taxon>Sphingobacteriia</taxon>
        <taxon>Sphingobacteriales</taxon>
        <taxon>Sphingobacteriaceae</taxon>
        <taxon>Mucilaginibacter</taxon>
    </lineage>
</organism>
<dbReference type="PANTHER" id="PTHR43102">
    <property type="entry name" value="SLR1143 PROTEIN"/>
    <property type="match status" value="1"/>
</dbReference>
<keyword evidence="3" id="KW-0175">Coiled coil</keyword>
<protein>
    <recommendedName>
        <fullName evidence="2">histidine kinase</fullName>
        <ecNumber evidence="2">2.7.13.3</ecNumber>
    </recommendedName>
</protein>
<dbReference type="InterPro" id="IPR035965">
    <property type="entry name" value="PAS-like_dom_sf"/>
</dbReference>
<dbReference type="InterPro" id="IPR003661">
    <property type="entry name" value="HisK_dim/P_dom"/>
</dbReference>